<dbReference type="GO" id="GO:0047810">
    <property type="term" value="F:D-alanine-2-oxoglutarate aminotransferase activity"/>
    <property type="evidence" value="ECO:0007669"/>
    <property type="project" value="UniProtKB-EC"/>
</dbReference>
<reference evidence="4 5" key="4">
    <citation type="journal article" date="2010" name="Environ. Microbiol.">
        <title>The bacterial genus Collimonas: mycophagy, weathering and other adaptive solutions to life in oligotrophic soil environments.</title>
        <authorList>
            <person name="Leveau J.H."/>
            <person name="Uroz S."/>
            <person name="de Boer W."/>
        </authorList>
    </citation>
    <scope>NUCLEOTIDE SEQUENCE [LARGE SCALE GENOMIC DNA]</scope>
    <source>
        <strain evidence="4 5">Ter331</strain>
    </source>
</reference>
<dbReference type="EMBL" id="CP002745">
    <property type="protein sequence ID" value="AEK64019.1"/>
    <property type="molecule type" value="Genomic_DNA"/>
</dbReference>
<dbReference type="SUPFAM" id="SSF56752">
    <property type="entry name" value="D-aminoacid aminotransferase-like PLP-dependent enzymes"/>
    <property type="match status" value="1"/>
</dbReference>
<evidence type="ECO:0000313" key="5">
    <source>
        <dbReference type="Proteomes" id="UP000008392"/>
    </source>
</evidence>
<dbReference type="GO" id="GO:0005829">
    <property type="term" value="C:cytosol"/>
    <property type="evidence" value="ECO:0007669"/>
    <property type="project" value="TreeGrafter"/>
</dbReference>
<dbReference type="GO" id="GO:0008652">
    <property type="term" value="P:amino acid biosynthetic process"/>
    <property type="evidence" value="ECO:0007669"/>
    <property type="project" value="UniProtKB-ARBA"/>
</dbReference>
<keyword evidence="4" id="KW-0032">Aminotransferase</keyword>
<sequence length="336" mass="37355">MKYAHATASRRNHPAMPARFPWSRIHPSPAYFFCIPCKLALCQNWIPTFFRNPIMQDLVYLNGSMTPLSEARIPVLDRGFIFGDGVYEVIPIYGRKLFRSEHHLARLFRSLAKISITNPHDKQQWLALIQGVIDAHPADDQMVYIHVTRGVAKRGHAFPKEALTPTVFVMTNPLVLPSDALRASGVPCVSMEDQRWLHCEIKSISLLGNVLAAQNAAEHGVVEAIQFRDGWLTEASSSNVWIVKHGKLMAPPKDNLILEGIRYRLIEELCAAGGIPFEARRIAREEVFAADEVLLSSATKEVLPVVSIDGKAIGNGAPGPIYKQLYEAYQLAKAAA</sequence>
<keyword evidence="4" id="KW-0808">Transferase</keyword>
<dbReference type="HOGENOM" id="CLU_020844_4_1_4"/>
<proteinExistence type="inferred from homology"/>
<comment type="similarity">
    <text evidence="2">Belongs to the class-IV pyridoxal-phosphate-dependent aminotransferase family.</text>
</comment>
<dbReference type="InterPro" id="IPR036038">
    <property type="entry name" value="Aminotransferase-like"/>
</dbReference>
<dbReference type="Pfam" id="PF01063">
    <property type="entry name" value="Aminotran_4"/>
    <property type="match status" value="1"/>
</dbReference>
<accession>G0AE89</accession>
<dbReference type="InterPro" id="IPR043132">
    <property type="entry name" value="BCAT-like_C"/>
</dbReference>
<dbReference type="PANTHER" id="PTHR42743:SF10">
    <property type="entry name" value="D-ALANINE AMINOTRANSFERASE"/>
    <property type="match status" value="1"/>
</dbReference>
<dbReference type="InterPro" id="IPR050571">
    <property type="entry name" value="Class-IV_PLP-Dep_Aminotrnsfr"/>
</dbReference>
<dbReference type="EC" id="2.6.1.21" evidence="4"/>
<dbReference type="eggNOG" id="COG0115">
    <property type="taxonomic scope" value="Bacteria"/>
</dbReference>
<dbReference type="Proteomes" id="UP000008392">
    <property type="component" value="Chromosome"/>
</dbReference>
<dbReference type="GO" id="GO:0046394">
    <property type="term" value="P:carboxylic acid biosynthetic process"/>
    <property type="evidence" value="ECO:0007669"/>
    <property type="project" value="UniProtKB-ARBA"/>
</dbReference>
<reference evidence="4 5" key="2">
    <citation type="journal article" date="2006" name="J. Microbiol. Methods">
        <title>Genomic flank-sequencing of plasposon insertion sites for rapid identification of functional genes.</title>
        <authorList>
            <person name="Leveau J.H."/>
            <person name="Gerards S."/>
            <person name="Fritsche K."/>
            <person name="Zondag G."/>
            <person name="van Veen J.A."/>
        </authorList>
    </citation>
    <scope>NUCLEOTIDE SEQUENCE [LARGE SCALE GENOMIC DNA]</scope>
    <source>
        <strain evidence="4 5">Ter331</strain>
    </source>
</reference>
<dbReference type="KEGG" id="cfu:CFU_4197"/>
<evidence type="ECO:0000256" key="3">
    <source>
        <dbReference type="ARBA" id="ARBA00022898"/>
    </source>
</evidence>
<reference evidence="4 5" key="1">
    <citation type="journal article" date="2004" name="Environ. Microbiol.">
        <title>Phylogeny-function analysis of (meta)genomic libraries: screening for expression of ribosomal RNA genes by large-insert library fluorescent in situ hybridization (LIL-FISH).</title>
        <authorList>
            <person name="Leveau J.H."/>
            <person name="Gerards S."/>
            <person name="de Boer W."/>
            <person name="van Veen J.A."/>
        </authorList>
    </citation>
    <scope>NUCLEOTIDE SEQUENCE [LARGE SCALE GENOMIC DNA]</scope>
    <source>
        <strain evidence="4 5">Ter331</strain>
    </source>
</reference>
<comment type="cofactor">
    <cofactor evidence="1">
        <name>pyridoxal 5'-phosphate</name>
        <dbReference type="ChEBI" id="CHEBI:597326"/>
    </cofactor>
</comment>
<dbReference type="Gene3D" id="3.30.470.10">
    <property type="match status" value="1"/>
</dbReference>
<dbReference type="PANTHER" id="PTHR42743">
    <property type="entry name" value="AMINO-ACID AMINOTRANSFERASE"/>
    <property type="match status" value="1"/>
</dbReference>
<dbReference type="InterPro" id="IPR001544">
    <property type="entry name" value="Aminotrans_IV"/>
</dbReference>
<dbReference type="FunFam" id="3.20.10.10:FF:000002">
    <property type="entry name" value="D-alanine aminotransferase"/>
    <property type="match status" value="1"/>
</dbReference>
<gene>
    <name evidence="4" type="ordered locus">CFU_4197</name>
</gene>
<keyword evidence="3" id="KW-0663">Pyridoxal phosphate</keyword>
<name>G0AE89_COLFT</name>
<protein>
    <submittedName>
        <fullName evidence="4">D-alanine aminotransferase</fullName>
        <ecNumber evidence="4">2.6.1.21</ecNumber>
    </submittedName>
</protein>
<organism evidence="4 5">
    <name type="scientific">Collimonas fungivorans (strain Ter331)</name>
    <dbReference type="NCBI Taxonomy" id="1005048"/>
    <lineage>
        <taxon>Bacteria</taxon>
        <taxon>Pseudomonadati</taxon>
        <taxon>Pseudomonadota</taxon>
        <taxon>Betaproteobacteria</taxon>
        <taxon>Burkholderiales</taxon>
        <taxon>Oxalobacteraceae</taxon>
        <taxon>Collimonas</taxon>
    </lineage>
</organism>
<dbReference type="CDD" id="cd01558">
    <property type="entry name" value="D-AAT_like"/>
    <property type="match status" value="1"/>
</dbReference>
<dbReference type="InterPro" id="IPR043131">
    <property type="entry name" value="BCAT-like_N"/>
</dbReference>
<keyword evidence="5" id="KW-1185">Reference proteome</keyword>
<dbReference type="STRING" id="1005048.CFU_4197"/>
<reference evidence="4 5" key="3">
    <citation type="journal article" date="2008" name="FEMS Microbiol. Ecol.">
        <title>Identification and characterization of genes underlying chitinolysis in Collimonas fungivorans Ter331.</title>
        <authorList>
            <person name="Fritsche K."/>
            <person name="de Boer W."/>
            <person name="Gerards S."/>
            <person name="van den Berg M."/>
            <person name="van Veen J.A."/>
            <person name="Leveau J.H."/>
        </authorList>
    </citation>
    <scope>NUCLEOTIDE SEQUENCE [LARGE SCALE GENOMIC DNA]</scope>
    <source>
        <strain evidence="4 5">Ter331</strain>
    </source>
</reference>
<reference evidence="5" key="6">
    <citation type="submission" date="2011-05" db="EMBL/GenBank/DDBJ databases">
        <title>Complete sequence of Collimonas fungivorans Ter331.</title>
        <authorList>
            <person name="Leveau J.H."/>
        </authorList>
    </citation>
    <scope>NUCLEOTIDE SEQUENCE [LARGE SCALE GENOMIC DNA]</scope>
    <source>
        <strain evidence="5">Ter331</strain>
    </source>
</reference>
<evidence type="ECO:0000256" key="2">
    <source>
        <dbReference type="ARBA" id="ARBA00009320"/>
    </source>
</evidence>
<evidence type="ECO:0000313" key="4">
    <source>
        <dbReference type="EMBL" id="AEK64019.1"/>
    </source>
</evidence>
<dbReference type="Gene3D" id="3.20.10.10">
    <property type="entry name" value="D-amino Acid Aminotransferase, subunit A, domain 2"/>
    <property type="match status" value="1"/>
</dbReference>
<reference evidence="4 5" key="5">
    <citation type="journal article" date="2011" name="ISME J.">
        <title>Dual transcriptional profiling of a bacterial/fungal confrontation: Collimonas fungivorans versus Aspergillus niger.</title>
        <authorList>
            <person name="Mela F."/>
            <person name="Fritsche K."/>
            <person name="de Boer W."/>
            <person name="van Veen J.A."/>
            <person name="de Graaff L.H."/>
            <person name="van den Berg M."/>
            <person name="Leveau J.H."/>
        </authorList>
    </citation>
    <scope>NUCLEOTIDE SEQUENCE [LARGE SCALE GENOMIC DNA]</scope>
    <source>
        <strain evidence="4 5">Ter331</strain>
    </source>
</reference>
<evidence type="ECO:0000256" key="1">
    <source>
        <dbReference type="ARBA" id="ARBA00001933"/>
    </source>
</evidence>
<dbReference type="AlphaFoldDB" id="G0AE89"/>